<comment type="catalytic activity">
    <reaction evidence="19">
        <text>1D-myo-inositol 3,4-bisphosphate + H2O = 1D-myo-inositol 3-phosphate + phosphate</text>
        <dbReference type="Rhea" id="RHEA:43388"/>
        <dbReference type="ChEBI" id="CHEBI:15377"/>
        <dbReference type="ChEBI" id="CHEBI:43474"/>
        <dbReference type="ChEBI" id="CHEBI:58401"/>
        <dbReference type="ChEBI" id="CHEBI:83241"/>
    </reaction>
    <physiologicalReaction direction="left-to-right" evidence="19">
        <dbReference type="Rhea" id="RHEA:43389"/>
    </physiologicalReaction>
</comment>
<keyword evidence="15" id="KW-0443">Lipid metabolism</keyword>
<evidence type="ECO:0000313" key="26">
    <source>
        <dbReference type="Ensembl" id="ENSXCOP00000027443.1"/>
    </source>
</evidence>
<evidence type="ECO:0000256" key="6">
    <source>
        <dbReference type="ARBA" id="ARBA00004847"/>
    </source>
</evidence>
<dbReference type="PANTHER" id="PTHR12187:SF4">
    <property type="entry name" value="INOSITOL POLYPHOSPHATE-4-PHOSPHATASE TYPE I A"/>
    <property type="match status" value="1"/>
</dbReference>
<name>A0A3B5MUK2_9TELE</name>
<dbReference type="InterPro" id="IPR000008">
    <property type="entry name" value="C2_dom"/>
</dbReference>
<comment type="similarity">
    <text evidence="7">Belongs to the inositol 3,4-bisphosphate 4-phosphatase family.</text>
</comment>
<keyword evidence="9" id="KW-1003">Cell membrane</keyword>
<dbReference type="GeneTree" id="ENSGT00940000157360"/>
<comment type="catalytic activity">
    <reaction evidence="20">
        <text>1D-myo-inositol 1,3,4-trisphosphate + H2O = 1D-myo-inositol 1,3-bisphosphate + phosphate</text>
        <dbReference type="Rhea" id="RHEA:43392"/>
        <dbReference type="ChEBI" id="CHEBI:15377"/>
        <dbReference type="ChEBI" id="CHEBI:43474"/>
        <dbReference type="ChEBI" id="CHEBI:58414"/>
        <dbReference type="ChEBI" id="CHEBI:83242"/>
    </reaction>
    <physiologicalReaction direction="left-to-right" evidence="20">
        <dbReference type="Rhea" id="RHEA:43393"/>
    </physiologicalReaction>
</comment>
<dbReference type="EC" id="3.1.3.66" evidence="8"/>
<evidence type="ECO:0000256" key="10">
    <source>
        <dbReference type="ARBA" id="ARBA00022490"/>
    </source>
</evidence>
<dbReference type="GO" id="GO:0055038">
    <property type="term" value="C:recycling endosome membrane"/>
    <property type="evidence" value="ECO:0007669"/>
    <property type="project" value="UniProtKB-SubCell"/>
</dbReference>
<dbReference type="FunFam" id="2.60.40.150:FF:000038">
    <property type="entry name" value="Type I inositol 3,4-bisphosphate 4-phosphatase"/>
    <property type="match status" value="1"/>
</dbReference>
<keyword evidence="12" id="KW-0967">Endosome</keyword>
<evidence type="ECO:0000256" key="22">
    <source>
        <dbReference type="ARBA" id="ARBA00074640"/>
    </source>
</evidence>
<organism evidence="26 27">
    <name type="scientific">Xiphophorus couchianus</name>
    <name type="common">Monterrey platyfish</name>
    <dbReference type="NCBI Taxonomy" id="32473"/>
    <lineage>
        <taxon>Eukaryota</taxon>
        <taxon>Metazoa</taxon>
        <taxon>Chordata</taxon>
        <taxon>Craniata</taxon>
        <taxon>Vertebrata</taxon>
        <taxon>Euteleostomi</taxon>
        <taxon>Actinopterygii</taxon>
        <taxon>Neopterygii</taxon>
        <taxon>Teleostei</taxon>
        <taxon>Neoteleostei</taxon>
        <taxon>Acanthomorphata</taxon>
        <taxon>Ovalentaria</taxon>
        <taxon>Atherinomorphae</taxon>
        <taxon>Cyprinodontiformes</taxon>
        <taxon>Poeciliidae</taxon>
        <taxon>Poeciliinae</taxon>
        <taxon>Xiphophorus</taxon>
    </lineage>
</organism>
<evidence type="ECO:0000256" key="9">
    <source>
        <dbReference type="ARBA" id="ARBA00022475"/>
    </source>
</evidence>
<comment type="pathway">
    <text evidence="6">Signal transduction; phosphatidylinositol signaling pathway.</text>
</comment>
<evidence type="ECO:0000256" key="7">
    <source>
        <dbReference type="ARBA" id="ARBA00006306"/>
    </source>
</evidence>
<evidence type="ECO:0000256" key="13">
    <source>
        <dbReference type="ARBA" id="ARBA00022801"/>
    </source>
</evidence>
<dbReference type="PANTHER" id="PTHR12187">
    <property type="entry name" value="AGAP000124-PA"/>
    <property type="match status" value="1"/>
</dbReference>
<dbReference type="InterPro" id="IPR039034">
    <property type="entry name" value="INPP4"/>
</dbReference>
<comment type="subcellular location">
    <subcellularLocation>
        <location evidence="3">Cell membrane</location>
    </subcellularLocation>
    <subcellularLocation>
        <location evidence="4">Cytoplasm</location>
    </subcellularLocation>
    <subcellularLocation>
        <location evidence="2">Early endosome membrane</location>
    </subcellularLocation>
    <subcellularLocation>
        <location evidence="1">Nucleus</location>
    </subcellularLocation>
    <subcellularLocation>
        <location evidence="18">Postsynaptic density</location>
    </subcellularLocation>
    <subcellularLocation>
        <location evidence="5">Recycling endosome membrane</location>
    </subcellularLocation>
</comment>
<evidence type="ECO:0000256" key="20">
    <source>
        <dbReference type="ARBA" id="ARBA00051892"/>
    </source>
</evidence>
<dbReference type="Proteomes" id="UP000261380">
    <property type="component" value="Unplaced"/>
</dbReference>
<keyword evidence="14" id="KW-0770">Synapse</keyword>
<dbReference type="GO" id="GO:0014069">
    <property type="term" value="C:postsynaptic density"/>
    <property type="evidence" value="ECO:0007669"/>
    <property type="project" value="UniProtKB-SubCell"/>
</dbReference>
<dbReference type="AlphaFoldDB" id="A0A3B5MUK2"/>
<keyword evidence="27" id="KW-1185">Reference proteome</keyword>
<evidence type="ECO:0000256" key="19">
    <source>
        <dbReference type="ARBA" id="ARBA00051770"/>
    </source>
</evidence>
<dbReference type="Ensembl" id="ENSXCOT00000027776.1">
    <property type="protein sequence ID" value="ENSXCOP00000027443.1"/>
    <property type="gene ID" value="ENSXCOG00000020493.1"/>
</dbReference>
<dbReference type="Gene3D" id="2.60.40.150">
    <property type="entry name" value="C2 domain"/>
    <property type="match status" value="1"/>
</dbReference>
<evidence type="ECO:0000256" key="8">
    <source>
        <dbReference type="ARBA" id="ARBA00013037"/>
    </source>
</evidence>
<dbReference type="SUPFAM" id="SSF49562">
    <property type="entry name" value="C2 domain (Calcium/lipid-binding domain, CaLB)"/>
    <property type="match status" value="1"/>
</dbReference>
<reference evidence="26" key="2">
    <citation type="submission" date="2025-09" db="UniProtKB">
        <authorList>
            <consortium name="Ensembl"/>
        </authorList>
    </citation>
    <scope>IDENTIFICATION</scope>
</reference>
<dbReference type="GO" id="GO:0044281">
    <property type="term" value="P:small molecule metabolic process"/>
    <property type="evidence" value="ECO:0007669"/>
    <property type="project" value="UniProtKB-ARBA"/>
</dbReference>
<evidence type="ECO:0000256" key="11">
    <source>
        <dbReference type="ARBA" id="ARBA00022553"/>
    </source>
</evidence>
<evidence type="ECO:0000256" key="4">
    <source>
        <dbReference type="ARBA" id="ARBA00004496"/>
    </source>
</evidence>
<dbReference type="InterPro" id="IPR035892">
    <property type="entry name" value="C2_domain_sf"/>
</dbReference>
<dbReference type="GO" id="GO:0005886">
    <property type="term" value="C:plasma membrane"/>
    <property type="evidence" value="ECO:0007669"/>
    <property type="project" value="UniProtKB-SubCell"/>
</dbReference>
<evidence type="ECO:0000256" key="14">
    <source>
        <dbReference type="ARBA" id="ARBA00023018"/>
    </source>
</evidence>
<protein>
    <recommendedName>
        <fullName evidence="22">Inositol polyphosphate-4-phosphatase type I A</fullName>
        <ecNumber evidence="8">3.1.3.66</ecNumber>
    </recommendedName>
    <alternativeName>
        <fullName evidence="24">Inositol polyphosphate 4-phosphatase type I</fullName>
    </alternativeName>
    <alternativeName>
        <fullName evidence="23">Type I inositol 3,4-bisphosphate 4-phosphatase</fullName>
    </alternativeName>
</protein>
<evidence type="ECO:0000256" key="15">
    <source>
        <dbReference type="ARBA" id="ARBA00023098"/>
    </source>
</evidence>
<reference evidence="26" key="1">
    <citation type="submission" date="2025-08" db="UniProtKB">
        <authorList>
            <consortium name="Ensembl"/>
        </authorList>
    </citation>
    <scope>IDENTIFICATION</scope>
</reference>
<dbReference type="GO" id="GO:0005634">
    <property type="term" value="C:nucleus"/>
    <property type="evidence" value="ECO:0007669"/>
    <property type="project" value="UniProtKB-SubCell"/>
</dbReference>
<evidence type="ECO:0000256" key="21">
    <source>
        <dbReference type="ARBA" id="ARBA00065112"/>
    </source>
</evidence>
<evidence type="ECO:0000256" key="17">
    <source>
        <dbReference type="ARBA" id="ARBA00023242"/>
    </source>
</evidence>
<evidence type="ECO:0000256" key="3">
    <source>
        <dbReference type="ARBA" id="ARBA00004236"/>
    </source>
</evidence>
<keyword evidence="16" id="KW-0472">Membrane</keyword>
<accession>A0A3B5MUK2</accession>
<evidence type="ECO:0000256" key="24">
    <source>
        <dbReference type="ARBA" id="ARBA00082036"/>
    </source>
</evidence>
<evidence type="ECO:0000256" key="18">
    <source>
        <dbReference type="ARBA" id="ARBA00034105"/>
    </source>
</evidence>
<evidence type="ECO:0000256" key="23">
    <source>
        <dbReference type="ARBA" id="ARBA00080875"/>
    </source>
</evidence>
<evidence type="ECO:0000256" key="5">
    <source>
        <dbReference type="ARBA" id="ARBA00004565"/>
    </source>
</evidence>
<feature type="domain" description="C2" evidence="25">
    <location>
        <begin position="24"/>
        <end position="147"/>
    </location>
</feature>
<keyword evidence="11" id="KW-0597">Phosphoprotein</keyword>
<evidence type="ECO:0000256" key="1">
    <source>
        <dbReference type="ARBA" id="ARBA00004123"/>
    </source>
</evidence>
<dbReference type="GO" id="GO:0016316">
    <property type="term" value="F:phosphatidylinositol-3,4-bisphosphate 4-phosphatase activity"/>
    <property type="evidence" value="ECO:0007669"/>
    <property type="project" value="UniProtKB-EC"/>
</dbReference>
<keyword evidence="17" id="KW-0539">Nucleus</keyword>
<comment type="subunit">
    <text evidence="21">Interacts with INPP5F.</text>
</comment>
<dbReference type="Pfam" id="PF00168">
    <property type="entry name" value="C2"/>
    <property type="match status" value="1"/>
</dbReference>
<evidence type="ECO:0000256" key="2">
    <source>
        <dbReference type="ARBA" id="ARBA00004146"/>
    </source>
</evidence>
<sequence>MSRPWSVYRANTFELSSEMIGLALAGEESQDLWKPSEDRLSWSLNIAELATPALERKPNSFVAVSCTTPPQAFWTKHAQTEVIEGTSNPTFLSSIAFFQDCNINPQTQVKLVVYDVKDRSQGTMYMLGFALFAVKELLQEKGHRLELELRSAENQRVGKVTIAAWQMEDRADHRMSVRSLPESINGRVRNKIISFLLSFFSPYTLGQDHYFVSRNLIGFLEGPIQ</sequence>
<keyword evidence="13" id="KW-0378">Hydrolase</keyword>
<dbReference type="GO" id="GO:0031901">
    <property type="term" value="C:early endosome membrane"/>
    <property type="evidence" value="ECO:0007669"/>
    <property type="project" value="UniProtKB-SubCell"/>
</dbReference>
<dbReference type="UniPathway" id="UPA00944"/>
<evidence type="ECO:0000313" key="27">
    <source>
        <dbReference type="Proteomes" id="UP000261380"/>
    </source>
</evidence>
<evidence type="ECO:0000256" key="16">
    <source>
        <dbReference type="ARBA" id="ARBA00023136"/>
    </source>
</evidence>
<dbReference type="PROSITE" id="PS50004">
    <property type="entry name" value="C2"/>
    <property type="match status" value="1"/>
</dbReference>
<keyword evidence="10" id="KW-0963">Cytoplasm</keyword>
<proteinExistence type="inferred from homology"/>
<evidence type="ECO:0000259" key="25">
    <source>
        <dbReference type="PROSITE" id="PS50004"/>
    </source>
</evidence>
<evidence type="ECO:0000256" key="12">
    <source>
        <dbReference type="ARBA" id="ARBA00022753"/>
    </source>
</evidence>